<dbReference type="InterPro" id="IPR000585">
    <property type="entry name" value="Hemopexin-like_dom"/>
</dbReference>
<feature type="compositionally biased region" description="Low complexity" evidence="29">
    <location>
        <begin position="458"/>
        <end position="482"/>
    </location>
</feature>
<keyword evidence="19" id="KW-0325">Glycoprotein</keyword>
<dbReference type="PANTHER" id="PTHR10201">
    <property type="entry name" value="MATRIX METALLOPROTEINASE"/>
    <property type="match status" value="1"/>
</dbReference>
<dbReference type="GO" id="GO:0004222">
    <property type="term" value="F:metalloendopeptidase activity"/>
    <property type="evidence" value="ECO:0007669"/>
    <property type="project" value="UniProtKB-EC"/>
</dbReference>
<feature type="disulfide bond" evidence="27">
    <location>
        <begin position="231"/>
        <end position="257"/>
    </location>
</feature>
<dbReference type="SMART" id="SM00120">
    <property type="entry name" value="HX"/>
    <property type="match status" value="4"/>
</dbReference>
<feature type="binding site" evidence="26">
    <location>
        <position position="132"/>
    </location>
    <ligand>
        <name>Ca(2+)</name>
        <dbReference type="ChEBI" id="CHEBI:29108"/>
        <label>1</label>
    </ligand>
</feature>
<keyword evidence="13 26" id="KW-0862">Zinc</keyword>
<organism evidence="32 33">
    <name type="scientific">Leptobrachium leishanense</name>
    <name type="common">Leishan spiny toad</name>
    <dbReference type="NCBI Taxonomy" id="445787"/>
    <lineage>
        <taxon>Eukaryota</taxon>
        <taxon>Metazoa</taxon>
        <taxon>Chordata</taxon>
        <taxon>Craniata</taxon>
        <taxon>Vertebrata</taxon>
        <taxon>Euteleostomi</taxon>
        <taxon>Amphibia</taxon>
        <taxon>Batrachia</taxon>
        <taxon>Anura</taxon>
        <taxon>Pelobatoidea</taxon>
        <taxon>Megophryidae</taxon>
        <taxon>Leptobrachium</taxon>
    </lineage>
</organism>
<dbReference type="Gene3D" id="2.10.10.10">
    <property type="entry name" value="Fibronectin, type II, collagen-binding"/>
    <property type="match status" value="3"/>
</dbReference>
<dbReference type="PROSITE" id="PS51642">
    <property type="entry name" value="HEMOPEXIN_2"/>
    <property type="match status" value="3"/>
</dbReference>
<evidence type="ECO:0000256" key="1">
    <source>
        <dbReference type="ARBA" id="ARBA00001425"/>
    </source>
</evidence>
<feature type="compositionally biased region" description="Pro residues" evidence="29">
    <location>
        <begin position="448"/>
        <end position="457"/>
    </location>
</feature>
<evidence type="ECO:0000256" key="3">
    <source>
        <dbReference type="ARBA" id="ARBA00010370"/>
    </source>
</evidence>
<feature type="binding site" evidence="26">
    <location>
        <position position="184"/>
    </location>
    <ligand>
        <name>Ca(2+)</name>
        <dbReference type="ChEBI" id="CHEBI:29108"/>
        <label>3</label>
    </ligand>
</feature>
<evidence type="ECO:0000256" key="30">
    <source>
        <dbReference type="SAM" id="SignalP"/>
    </source>
</evidence>
<feature type="binding site" evidence="26">
    <location>
        <position position="176"/>
    </location>
    <ligand>
        <name>Zn(2+)</name>
        <dbReference type="ChEBI" id="CHEBI:29105"/>
        <label>1</label>
    </ligand>
</feature>
<dbReference type="InterPro" id="IPR024079">
    <property type="entry name" value="MetalloPept_cat_dom_sf"/>
</dbReference>
<comment type="subcellular location">
    <subcellularLocation>
        <location evidence="2">Secreted</location>
        <location evidence="2">Extracellular space</location>
        <location evidence="2">Extracellular matrix</location>
    </subcellularLocation>
</comment>
<feature type="binding site" evidence="26">
    <location>
        <position position="642"/>
    </location>
    <ligand>
        <name>Ca(2+)</name>
        <dbReference type="ChEBI" id="CHEBI:29108"/>
        <label>5</label>
    </ligand>
</feature>
<feature type="repeat" description="Hemopexin" evidence="28">
    <location>
        <begin position="496"/>
        <end position="541"/>
    </location>
</feature>
<keyword evidence="14 26" id="KW-0106">Calcium</keyword>
<dbReference type="InterPro" id="IPR021158">
    <property type="entry name" value="Pept_M10A_Zn_BS"/>
</dbReference>
<reference evidence="32" key="1">
    <citation type="submission" date="2025-08" db="UniProtKB">
        <authorList>
            <consortium name="Ensembl"/>
        </authorList>
    </citation>
    <scope>IDENTIFICATION</scope>
</reference>
<evidence type="ECO:0000256" key="27">
    <source>
        <dbReference type="PROSITE-ProRule" id="PRU00479"/>
    </source>
</evidence>
<dbReference type="PRINTS" id="PR00013">
    <property type="entry name" value="FNTYPEII"/>
</dbReference>
<evidence type="ECO:0000256" key="22">
    <source>
        <dbReference type="ARBA" id="ARBA00033338"/>
    </source>
</evidence>
<evidence type="ECO:0000256" key="15">
    <source>
        <dbReference type="ARBA" id="ARBA00023049"/>
    </source>
</evidence>
<feature type="active site" evidence="25">
    <location>
        <position position="402"/>
    </location>
</feature>
<name>A0A8C5WLX6_9ANUR</name>
<feature type="binding site" evidence="26">
    <location>
        <position position="207"/>
    </location>
    <ligand>
        <name>Ca(2+)</name>
        <dbReference type="ChEBI" id="CHEBI:29108"/>
        <label>1</label>
    </ligand>
</feature>
<evidence type="ECO:0000256" key="29">
    <source>
        <dbReference type="SAM" id="MobiDB-lite"/>
    </source>
</evidence>
<comment type="function">
    <text evidence="23">Matrix metalloproteinase that plays an essential role in local proteolysis of the extracellular matrix and in leukocyte migration. Could play a role in bone osteoclastic resorption. Cleaves KiSS1 at a Gly-|-Leu bond. Cleaves NINJ1 to generate the Secreted ninjurin-1 form. Cleaves type IV and type V collagen into large C-terminal three quarter fragments and shorter N-terminal one quarter fragments. Degrades fibronectin but not laminin or Pz-peptide.</text>
</comment>
<dbReference type="InterPro" id="IPR001818">
    <property type="entry name" value="Pept_M10_metallopeptidase"/>
</dbReference>
<evidence type="ECO:0000256" key="9">
    <source>
        <dbReference type="ARBA" id="ARBA00022723"/>
    </source>
</evidence>
<proteinExistence type="inferred from homology"/>
<feature type="domain" description="Fibronectin type-II" evidence="31">
    <location>
        <begin position="342"/>
        <end position="390"/>
    </location>
</feature>
<evidence type="ECO:0000256" key="13">
    <source>
        <dbReference type="ARBA" id="ARBA00022833"/>
    </source>
</evidence>
<keyword evidence="9 26" id="KW-0479">Metal-binding</keyword>
<dbReference type="AlphaFoldDB" id="A0A8C5WLX6"/>
<dbReference type="OrthoDB" id="406838at2759"/>
<dbReference type="Pfam" id="PF01471">
    <property type="entry name" value="PG_binding_1"/>
    <property type="match status" value="1"/>
</dbReference>
<feature type="binding site" description="in inhibited form" evidence="26">
    <location>
        <position position="100"/>
    </location>
    <ligand>
        <name>Zn(2+)</name>
        <dbReference type="ChEBI" id="CHEBI:29105"/>
        <label>2</label>
        <note>catalytic</note>
    </ligand>
</feature>
<dbReference type="InterPro" id="IPR002477">
    <property type="entry name" value="Peptidoglycan-bd-like"/>
</dbReference>
<dbReference type="Proteomes" id="UP000694569">
    <property type="component" value="Unplaced"/>
</dbReference>
<keyword evidence="11" id="KW-0677">Repeat</keyword>
<feature type="binding site" evidence="26">
    <location>
        <position position="183"/>
    </location>
    <ligand>
        <name>Ca(2+)</name>
        <dbReference type="ChEBI" id="CHEBI:29108"/>
        <label>3</label>
    </ligand>
</feature>
<feature type="binding site" evidence="26">
    <location>
        <position position="594"/>
    </location>
    <ligand>
        <name>Ca(2+)</name>
        <dbReference type="ChEBI" id="CHEBI:29108"/>
        <label>5</label>
    </ligand>
</feature>
<feature type="binding site" evidence="26">
    <location>
        <position position="178"/>
    </location>
    <ligand>
        <name>Zn(2+)</name>
        <dbReference type="ChEBI" id="CHEBI:29105"/>
        <label>1</label>
    </ligand>
</feature>
<dbReference type="InterPro" id="IPR013806">
    <property type="entry name" value="Kringle-like"/>
</dbReference>
<dbReference type="FunFam" id="3.40.390.10:FF:000010">
    <property type="entry name" value="72 kDa type IV collagenase"/>
    <property type="match status" value="1"/>
</dbReference>
<keyword evidence="17" id="KW-0865">Zymogen</keyword>
<feature type="disulfide bond" evidence="27">
    <location>
        <begin position="289"/>
        <end position="315"/>
    </location>
</feature>
<dbReference type="PROSITE" id="PS00024">
    <property type="entry name" value="HEMOPEXIN"/>
    <property type="match status" value="1"/>
</dbReference>
<keyword evidence="8" id="KW-0645">Protease</keyword>
<comment type="cofactor">
    <cofactor evidence="26">
        <name>Ca(2+)</name>
        <dbReference type="ChEBI" id="CHEBI:29108"/>
    </cofactor>
    <text evidence="26">Can bind about 5 Ca(2+) ions per subunit.</text>
</comment>
<dbReference type="CDD" id="cd04278">
    <property type="entry name" value="ZnMc_MMP"/>
    <property type="match status" value="1"/>
</dbReference>
<dbReference type="InterPro" id="IPR036375">
    <property type="entry name" value="Hemopexin-like_dom_sf"/>
</dbReference>
<dbReference type="InterPro" id="IPR006026">
    <property type="entry name" value="Peptidase_Metallo"/>
</dbReference>
<feature type="repeat" description="Hemopexin" evidence="28">
    <location>
        <begin position="588"/>
        <end position="635"/>
    </location>
</feature>
<dbReference type="Pfam" id="PF00413">
    <property type="entry name" value="Peptidase_M10"/>
    <property type="match status" value="2"/>
</dbReference>
<evidence type="ECO:0000256" key="14">
    <source>
        <dbReference type="ARBA" id="ARBA00022837"/>
    </source>
</evidence>
<dbReference type="SUPFAM" id="SSF47090">
    <property type="entry name" value="PGBD-like"/>
    <property type="match status" value="1"/>
</dbReference>
<dbReference type="GO" id="GO:0031012">
    <property type="term" value="C:extracellular matrix"/>
    <property type="evidence" value="ECO:0007669"/>
    <property type="project" value="InterPro"/>
</dbReference>
<keyword evidence="16" id="KW-0177">Collagen degradation</keyword>
<evidence type="ECO:0000256" key="10">
    <source>
        <dbReference type="ARBA" id="ARBA00022729"/>
    </source>
</evidence>
<comment type="subunit">
    <text evidence="24">Exists as monomer or homodimer; disulfide-linked. Also exists as heterodimer with LCN2. Macrophages and transformed cell lines produce only the monomeric form. Interacts with ECM1.</text>
</comment>
<gene>
    <name evidence="32" type="primary">MMP9</name>
</gene>
<feature type="binding site" evidence="26">
    <location>
        <position position="209"/>
    </location>
    <ligand>
        <name>Ca(2+)</name>
        <dbReference type="ChEBI" id="CHEBI:29108"/>
        <label>1</label>
    </ligand>
</feature>
<dbReference type="PIRSF" id="PIRSF001191">
    <property type="entry name" value="Peptidase_M10A_matrix"/>
    <property type="match status" value="1"/>
</dbReference>
<dbReference type="GeneTree" id="ENSGT00940000157415"/>
<keyword evidence="15" id="KW-0482">Metalloprotease</keyword>
<dbReference type="PANTHER" id="PTHR10201:SF30">
    <property type="entry name" value="MATRIX METALLOPROTEINASE-9"/>
    <property type="match status" value="1"/>
</dbReference>
<evidence type="ECO:0000256" key="23">
    <source>
        <dbReference type="ARBA" id="ARBA00045780"/>
    </source>
</evidence>
<keyword evidence="7" id="KW-0272">Extracellular matrix</keyword>
<feature type="binding site" evidence="26">
    <location>
        <position position="209"/>
    </location>
    <ligand>
        <name>Ca(2+)</name>
        <dbReference type="ChEBI" id="CHEBI:29108"/>
        <label>3</label>
    </ligand>
</feature>
<evidence type="ECO:0000256" key="26">
    <source>
        <dbReference type="PIRSR" id="PIRSR621190-2"/>
    </source>
</evidence>
<dbReference type="SUPFAM" id="SSF57440">
    <property type="entry name" value="Kringle-like"/>
    <property type="match status" value="3"/>
</dbReference>
<feature type="disulfide bond" evidence="27">
    <location>
        <begin position="245"/>
        <end position="272"/>
    </location>
</feature>
<evidence type="ECO:0000256" key="18">
    <source>
        <dbReference type="ARBA" id="ARBA00023157"/>
    </source>
</evidence>
<dbReference type="GO" id="GO:0051239">
    <property type="term" value="P:regulation of multicellular organismal process"/>
    <property type="evidence" value="ECO:0007669"/>
    <property type="project" value="UniProtKB-ARBA"/>
</dbReference>
<evidence type="ECO:0000256" key="5">
    <source>
        <dbReference type="ARBA" id="ARBA00013698"/>
    </source>
</evidence>
<dbReference type="SUPFAM" id="SSF50923">
    <property type="entry name" value="Hemopexin-like domain"/>
    <property type="match status" value="1"/>
</dbReference>
<dbReference type="Ensembl" id="ENSLLET00000050017.1">
    <property type="protein sequence ID" value="ENSLLEP00000048132.1"/>
    <property type="gene ID" value="ENSLLEG00000030379.1"/>
</dbReference>
<evidence type="ECO:0000256" key="17">
    <source>
        <dbReference type="ARBA" id="ARBA00023145"/>
    </source>
</evidence>
<evidence type="ECO:0000256" key="20">
    <source>
        <dbReference type="ARBA" id="ARBA00030375"/>
    </source>
</evidence>
<feature type="binding site" evidence="26">
    <location>
        <position position="204"/>
    </location>
    <ligand>
        <name>Zn(2+)</name>
        <dbReference type="ChEBI" id="CHEBI:29105"/>
        <label>1</label>
    </ligand>
</feature>
<dbReference type="SUPFAM" id="SSF55486">
    <property type="entry name" value="Metalloproteases ('zincins'), catalytic domain"/>
    <property type="match status" value="1"/>
</dbReference>
<dbReference type="PROSITE" id="PS51092">
    <property type="entry name" value="FN2_2"/>
    <property type="match status" value="3"/>
</dbReference>
<feature type="disulfide bond" evidence="27">
    <location>
        <begin position="347"/>
        <end position="373"/>
    </location>
</feature>
<dbReference type="GO" id="GO:0008270">
    <property type="term" value="F:zinc ion binding"/>
    <property type="evidence" value="ECO:0007669"/>
    <property type="project" value="InterPro"/>
</dbReference>
<feature type="domain" description="Fibronectin type-II" evidence="31">
    <location>
        <begin position="226"/>
        <end position="274"/>
    </location>
</feature>
<feature type="binding site" evidence="26">
    <location>
        <position position="202"/>
    </location>
    <ligand>
        <name>Ca(2+)</name>
        <dbReference type="ChEBI" id="CHEBI:29108"/>
        <label>2</label>
    </ligand>
</feature>
<feature type="chain" id="PRO_5034227771" description="Matrix metalloproteinase-9" evidence="30">
    <location>
        <begin position="20"/>
        <end position="682"/>
    </location>
</feature>
<dbReference type="FunFam" id="2.110.10.10:FF:000011">
    <property type="entry name" value="Matrix metalloproteinase-9"/>
    <property type="match status" value="1"/>
</dbReference>
<evidence type="ECO:0000256" key="11">
    <source>
        <dbReference type="ARBA" id="ARBA00022737"/>
    </source>
</evidence>
<dbReference type="GO" id="GO:0030198">
    <property type="term" value="P:extracellular matrix organization"/>
    <property type="evidence" value="ECO:0007669"/>
    <property type="project" value="TreeGrafter"/>
</dbReference>
<evidence type="ECO:0000256" key="8">
    <source>
        <dbReference type="ARBA" id="ARBA00022670"/>
    </source>
</evidence>
<keyword evidence="6" id="KW-0964">Secreted</keyword>
<dbReference type="CDD" id="cd00094">
    <property type="entry name" value="HX"/>
    <property type="match status" value="1"/>
</dbReference>
<evidence type="ECO:0000256" key="21">
    <source>
        <dbReference type="ARBA" id="ARBA00032382"/>
    </source>
</evidence>
<dbReference type="InterPro" id="IPR018487">
    <property type="entry name" value="Hemopexin-like_repeat"/>
</dbReference>
<keyword evidence="18 27" id="KW-1015">Disulfide bond</keyword>
<dbReference type="InterPro" id="IPR018486">
    <property type="entry name" value="Hemopexin_CS"/>
</dbReference>
<feature type="signal peptide" evidence="30">
    <location>
        <begin position="1"/>
        <end position="19"/>
    </location>
</feature>
<evidence type="ECO:0000256" key="12">
    <source>
        <dbReference type="ARBA" id="ARBA00022801"/>
    </source>
</evidence>
<evidence type="ECO:0000256" key="16">
    <source>
        <dbReference type="ARBA" id="ARBA00023105"/>
    </source>
</evidence>
<dbReference type="Gene3D" id="2.110.10.10">
    <property type="entry name" value="Hemopexin-like domain"/>
    <property type="match status" value="1"/>
</dbReference>
<feature type="repeat" description="Hemopexin" evidence="28">
    <location>
        <begin position="542"/>
        <end position="586"/>
    </location>
</feature>
<feature type="binding site" evidence="26">
    <location>
        <position position="206"/>
    </location>
    <ligand>
        <name>Ca(2+)</name>
        <dbReference type="ChEBI" id="CHEBI:29108"/>
        <label>3</label>
    </ligand>
</feature>
<dbReference type="Gene3D" id="3.40.390.10">
    <property type="entry name" value="Collagenase (Catalytic Domain)"/>
    <property type="match status" value="1"/>
</dbReference>
<dbReference type="GO" id="GO:0030574">
    <property type="term" value="P:collagen catabolic process"/>
    <property type="evidence" value="ECO:0007669"/>
    <property type="project" value="UniProtKB-KW"/>
</dbReference>
<dbReference type="FunFam" id="2.10.10.10:FF:000001">
    <property type="entry name" value="Fibronectin 1a isoform 1"/>
    <property type="match status" value="3"/>
</dbReference>
<feature type="binding site" evidence="26">
    <location>
        <position position="166"/>
    </location>
    <ligand>
        <name>Ca(2+)</name>
        <dbReference type="ChEBI" id="CHEBI:29108"/>
        <label>2</label>
    </ligand>
</feature>
<keyword evidence="12" id="KW-0378">Hydrolase</keyword>
<comment type="cofactor">
    <cofactor evidence="26">
        <name>Zn(2+)</name>
        <dbReference type="ChEBI" id="CHEBI:29105"/>
    </cofactor>
    <text evidence="26">Binds 2 Zn(2+) ions per subunit.</text>
</comment>
<dbReference type="GO" id="GO:0005615">
    <property type="term" value="C:extracellular space"/>
    <property type="evidence" value="ECO:0007669"/>
    <property type="project" value="TreeGrafter"/>
</dbReference>
<dbReference type="InterPro" id="IPR021190">
    <property type="entry name" value="Pept_M10A"/>
</dbReference>
<dbReference type="Pfam" id="PF00045">
    <property type="entry name" value="Hemopexin"/>
    <property type="match status" value="3"/>
</dbReference>
<feature type="disulfide bond" evidence="27">
    <location>
        <begin position="361"/>
        <end position="388"/>
    </location>
</feature>
<keyword evidence="33" id="KW-1185">Reference proteome</keyword>
<dbReference type="InterPro" id="IPR033739">
    <property type="entry name" value="M10A_MMP"/>
</dbReference>
<evidence type="ECO:0000256" key="7">
    <source>
        <dbReference type="ARBA" id="ARBA00022530"/>
    </source>
</evidence>
<feature type="binding site" evidence="26">
    <location>
        <position position="188"/>
    </location>
    <ligand>
        <name>Ca(2+)</name>
        <dbReference type="ChEBI" id="CHEBI:29108"/>
        <label>3</label>
    </ligand>
</feature>
<keyword evidence="10 30" id="KW-0732">Signal</keyword>
<dbReference type="InterPro" id="IPR000562">
    <property type="entry name" value="FN_type2_dom"/>
</dbReference>
<feature type="disulfide bond" evidence="27">
    <location>
        <begin position="303"/>
        <end position="330"/>
    </location>
</feature>
<feature type="binding site" evidence="26">
    <location>
        <position position="546"/>
    </location>
    <ligand>
        <name>Ca(2+)</name>
        <dbReference type="ChEBI" id="CHEBI:29108"/>
        <label>4</label>
    </ligand>
</feature>
<feature type="binding site" evidence="26">
    <location>
        <position position="500"/>
    </location>
    <ligand>
        <name>Ca(2+)</name>
        <dbReference type="ChEBI" id="CHEBI:29108"/>
        <label>4</label>
    </ligand>
</feature>
<protein>
    <recommendedName>
        <fullName evidence="5">Matrix metalloproteinase-9</fullName>
        <ecNumber evidence="4">3.4.24.35</ecNumber>
    </recommendedName>
    <alternativeName>
        <fullName evidence="20">92 kDa gelatinase</fullName>
    </alternativeName>
    <alternativeName>
        <fullName evidence="21">92 kDa type IV collagenase</fullName>
    </alternativeName>
    <alternativeName>
        <fullName evidence="22">Gelatinase B</fullName>
    </alternativeName>
</protein>
<dbReference type="PRINTS" id="PR00138">
    <property type="entry name" value="MATRIXIN"/>
</dbReference>
<dbReference type="PROSITE" id="PS00546">
    <property type="entry name" value="CYSTEINE_SWITCH"/>
    <property type="match status" value="1"/>
</dbReference>
<comment type="similarity">
    <text evidence="3">Belongs to the peptidase M10A family.</text>
</comment>
<feature type="binding site" evidence="26">
    <location>
        <position position="191"/>
    </location>
    <ligand>
        <name>Zn(2+)</name>
        <dbReference type="ChEBI" id="CHEBI:29105"/>
        <label>1</label>
    </ligand>
</feature>
<evidence type="ECO:0000256" key="24">
    <source>
        <dbReference type="ARBA" id="ARBA00062173"/>
    </source>
</evidence>
<feature type="binding site" evidence="26">
    <location>
        <position position="548"/>
    </location>
    <ligand>
        <name>Ca(2+)</name>
        <dbReference type="ChEBI" id="CHEBI:29108"/>
        <label>5</label>
    </ligand>
</feature>
<dbReference type="InterPro" id="IPR036943">
    <property type="entry name" value="FN_type2_sf"/>
</dbReference>
<dbReference type="Pfam" id="PF00040">
    <property type="entry name" value="fn2"/>
    <property type="match status" value="2"/>
</dbReference>
<evidence type="ECO:0000313" key="32">
    <source>
        <dbReference type="Ensembl" id="ENSLLEP00000048132.1"/>
    </source>
</evidence>
<evidence type="ECO:0000256" key="2">
    <source>
        <dbReference type="ARBA" id="ARBA00004498"/>
    </source>
</evidence>
<evidence type="ECO:0000256" key="4">
    <source>
        <dbReference type="ARBA" id="ARBA00012395"/>
    </source>
</evidence>
<evidence type="ECO:0000256" key="25">
    <source>
        <dbReference type="PIRSR" id="PIRSR001191-1"/>
    </source>
</evidence>
<sequence length="682" mass="76334">MSVLTALFVVGILCVRSHCAPTPQKTPLSIIFPGEIRSNMSDVEMAEKYLHNFGYLALEQGSDSHVSIRKALAHMQRKLGLHETGDLDQETMDAMRAPRCGVPDIGNFNTFEGELKWDHNDITYRVQNYSPDLDPEVIDDAFVRAFDVWSQVTPLTFTRIYNGVPDIDILFGSDNHGDPYPFDGKDGLLAHAYPPGPGVQGDAHFDDDEFWTLGTGVVVKTRFGNADGALCNFPFIFESQSYSTCTSAGRSDGLPWCGTTSNYDQDKKYGFCPSELLYTYGGNSNGEPCVFPFTFLGDSYSGCTKEGRSDGYRWCSTTANYDTDGKYAFCPNRDTAVIGGNAQGDPCVFPFTFMDNTYDSCTSEGRGDRKLWCATTSSYDRDRKWGFCPDRGYSLFLVAAHEFGHALGLEHSDIQDALMYPMYKYISDFQLHSDDVQGIQYLYGPKQGPGPKPPGPTKKPSTTTTKKPTTTTTTASTTTTTASIDPVDPTQDACNVKVFDAIAELQGDLHFFKDGLYWKVPAKSQGPPKAPLRIADTWPALPDNIDTAFQDPATKKIFFFAGRKFWQYTGSSVLGPRGIEKLGLDKDVQAVMGAIPRNNGKVLLFNGEKYWRMDVKAQTVDKDYPKNTDEEFAGVPTDFHDVFLYEGKYHFCQDRFFWRMTWRKQVDRVGYIKYDLLRCPEH</sequence>
<evidence type="ECO:0000256" key="6">
    <source>
        <dbReference type="ARBA" id="ARBA00022525"/>
    </source>
</evidence>
<feature type="binding site" evidence="26">
    <location>
        <position position="502"/>
    </location>
    <ligand>
        <name>Ca(2+)</name>
        <dbReference type="ChEBI" id="CHEBI:29108"/>
        <label>5</label>
    </ligand>
</feature>
<evidence type="ECO:0000259" key="31">
    <source>
        <dbReference type="PROSITE" id="PS51092"/>
    </source>
</evidence>
<dbReference type="SMART" id="SM00235">
    <property type="entry name" value="ZnMc"/>
    <property type="match status" value="1"/>
</dbReference>
<dbReference type="InterPro" id="IPR036365">
    <property type="entry name" value="PGBD-like_sf"/>
</dbReference>
<dbReference type="GO" id="GO:0006508">
    <property type="term" value="P:proteolysis"/>
    <property type="evidence" value="ECO:0007669"/>
    <property type="project" value="UniProtKB-KW"/>
</dbReference>
<reference evidence="32" key="2">
    <citation type="submission" date="2025-09" db="UniProtKB">
        <authorList>
            <consortium name="Ensembl"/>
        </authorList>
    </citation>
    <scope>IDENTIFICATION</scope>
</reference>
<comment type="catalytic activity">
    <reaction evidence="1">
        <text>Cleavage of gelatin types I and V and collagen types IV and V.</text>
        <dbReference type="EC" id="3.4.24.35"/>
    </reaction>
</comment>
<feature type="region of interest" description="Disordered" evidence="29">
    <location>
        <begin position="440"/>
        <end position="487"/>
    </location>
</feature>
<feature type="domain" description="Fibronectin type-II" evidence="31">
    <location>
        <begin position="284"/>
        <end position="332"/>
    </location>
</feature>
<evidence type="ECO:0000256" key="19">
    <source>
        <dbReference type="ARBA" id="ARBA00023180"/>
    </source>
</evidence>
<accession>A0A8C5WLX6</accession>
<dbReference type="SMART" id="SM00059">
    <property type="entry name" value="FN2"/>
    <property type="match status" value="3"/>
</dbReference>
<evidence type="ECO:0000256" key="28">
    <source>
        <dbReference type="PROSITE-ProRule" id="PRU01011"/>
    </source>
</evidence>
<evidence type="ECO:0000313" key="33">
    <source>
        <dbReference type="Proteomes" id="UP000694569"/>
    </source>
</evidence>
<dbReference type="CDD" id="cd00062">
    <property type="entry name" value="FN2"/>
    <property type="match status" value="3"/>
</dbReference>
<dbReference type="PROSITE" id="PS00023">
    <property type="entry name" value="FN2_1"/>
    <property type="match status" value="1"/>
</dbReference>
<dbReference type="EC" id="3.4.24.35" evidence="4"/>